<dbReference type="GO" id="GO:0003887">
    <property type="term" value="F:DNA-directed DNA polymerase activity"/>
    <property type="evidence" value="ECO:0007669"/>
    <property type="project" value="InterPro"/>
</dbReference>
<feature type="domain" description="Initiator Rep protein WH1" evidence="2">
    <location>
        <begin position="20"/>
        <end position="117"/>
    </location>
</feature>
<dbReference type="Pfam" id="PF21205">
    <property type="entry name" value="Rep3_C"/>
    <property type="match status" value="1"/>
</dbReference>
<dbReference type="InterPro" id="IPR036390">
    <property type="entry name" value="WH_DNA-bd_sf"/>
</dbReference>
<name>A0A4R8MEF5_9FLAO</name>
<gene>
    <name evidence="3" type="ORF">DFQ06_2111</name>
</gene>
<protein>
    <submittedName>
        <fullName evidence="3">Replication initiator protein</fullName>
    </submittedName>
</protein>
<comment type="similarity">
    <text evidence="1">Belongs to the initiator RepB protein family.</text>
</comment>
<evidence type="ECO:0000313" key="3">
    <source>
        <dbReference type="EMBL" id="TDY62285.1"/>
    </source>
</evidence>
<dbReference type="InterPro" id="IPR000525">
    <property type="entry name" value="Initiator_Rep_WH1"/>
</dbReference>
<keyword evidence="4" id="KW-1185">Reference proteome</keyword>
<organism evidence="3 4">
    <name type="scientific">Algibacter lectus</name>
    <dbReference type="NCBI Taxonomy" id="221126"/>
    <lineage>
        <taxon>Bacteria</taxon>
        <taxon>Pseudomonadati</taxon>
        <taxon>Bacteroidota</taxon>
        <taxon>Flavobacteriia</taxon>
        <taxon>Flavobacteriales</taxon>
        <taxon>Flavobacteriaceae</taxon>
        <taxon>Algibacter</taxon>
    </lineage>
</organism>
<dbReference type="Pfam" id="PF01051">
    <property type="entry name" value="Rep3_N"/>
    <property type="match status" value="1"/>
</dbReference>
<evidence type="ECO:0000259" key="2">
    <source>
        <dbReference type="Pfam" id="PF01051"/>
    </source>
</evidence>
<dbReference type="AlphaFoldDB" id="A0A4R8MEF5"/>
<proteinExistence type="inferred from homology"/>
<dbReference type="Gene3D" id="1.10.10.10">
    <property type="entry name" value="Winged helix-like DNA-binding domain superfamily/Winged helix DNA-binding domain"/>
    <property type="match status" value="2"/>
</dbReference>
<comment type="caution">
    <text evidence="3">The sequence shown here is derived from an EMBL/GenBank/DDBJ whole genome shotgun (WGS) entry which is preliminary data.</text>
</comment>
<dbReference type="SUPFAM" id="SSF46785">
    <property type="entry name" value="Winged helix' DNA-binding domain"/>
    <property type="match status" value="1"/>
</dbReference>
<dbReference type="GO" id="GO:0006270">
    <property type="term" value="P:DNA replication initiation"/>
    <property type="evidence" value="ECO:0007669"/>
    <property type="project" value="InterPro"/>
</dbReference>
<sequence length="285" mass="33335">MSRDLNQKYINQRITVELKTLEQNRNYNRIKNAIKKLGSKHVEFDVVIPKTGKMTGFSTSLISGLRHEYNSGLIILNIPEDACRFFCYIGGGFTSFQKTIAISLNSIYSKYLYELCCRWEDRGGYSCSIEELKIYLSITDKYNQIVHLRAKVLEQAKEELKKKADLFFTYSLTKVGRKYSNISFKIHRNTQGNEEYYGVREEHFIYVYNFLIRFFPNYDDNKAANYADIIANGGYVEKAYYRFVKLEDQLEARYKTKKDIKNILLKSILPEYGISTVNKTKSHST</sequence>
<evidence type="ECO:0000313" key="4">
    <source>
        <dbReference type="Proteomes" id="UP000294824"/>
    </source>
</evidence>
<dbReference type="Proteomes" id="UP000294824">
    <property type="component" value="Unassembled WGS sequence"/>
</dbReference>
<accession>A0A4R8MEF5</accession>
<dbReference type="EMBL" id="SORL01000008">
    <property type="protein sequence ID" value="TDY62285.1"/>
    <property type="molecule type" value="Genomic_DNA"/>
</dbReference>
<dbReference type="InterPro" id="IPR036388">
    <property type="entry name" value="WH-like_DNA-bd_sf"/>
</dbReference>
<evidence type="ECO:0000256" key="1">
    <source>
        <dbReference type="ARBA" id="ARBA00038283"/>
    </source>
</evidence>
<reference evidence="3 4" key="1">
    <citation type="submission" date="2019-03" db="EMBL/GenBank/DDBJ databases">
        <title>Genomic Encyclopedia of Type Strains, Phase III (KMG-III): the genomes of soil and plant-associated and newly described type strains.</title>
        <authorList>
            <person name="Whitman W."/>
        </authorList>
    </citation>
    <scope>NUCLEOTIDE SEQUENCE [LARGE SCALE GENOMIC DNA]</scope>
    <source>
        <strain evidence="3 4">CECT 8301</strain>
    </source>
</reference>